<dbReference type="SUPFAM" id="SSF88723">
    <property type="entry name" value="PIN domain-like"/>
    <property type="match status" value="1"/>
</dbReference>
<feature type="domain" description="PIN" evidence="1">
    <location>
        <begin position="4"/>
        <end position="121"/>
    </location>
</feature>
<dbReference type="Pfam" id="PF01850">
    <property type="entry name" value="PIN"/>
    <property type="match status" value="1"/>
</dbReference>
<gene>
    <name evidence="2" type="ORF">H6G81_11460</name>
</gene>
<keyword evidence="3" id="KW-1185">Reference proteome</keyword>
<dbReference type="InterPro" id="IPR052919">
    <property type="entry name" value="TA_system_RNase"/>
</dbReference>
<sequence length="130" mass="14906">MNLLIDTHILIWYIAGHPKLNKTMTTLLEDTENNLFMSVASLWEIAIKIGKGKLNLGIEFHELEMILNQLNIQIIPILFSDLNIHLTLPSHHSDPFDRIIISQSINQNLILMSADSEFSAYPIQNIWSEL</sequence>
<dbReference type="Gene3D" id="3.40.50.1010">
    <property type="entry name" value="5'-nuclease"/>
    <property type="match status" value="1"/>
</dbReference>
<proteinExistence type="predicted"/>
<dbReference type="PANTHER" id="PTHR36173">
    <property type="entry name" value="RIBONUCLEASE VAPC16-RELATED"/>
    <property type="match status" value="1"/>
</dbReference>
<organism evidence="2 3">
    <name type="scientific">Scytonema hofmannii FACHB-248</name>
    <dbReference type="NCBI Taxonomy" id="1842502"/>
    <lineage>
        <taxon>Bacteria</taxon>
        <taxon>Bacillati</taxon>
        <taxon>Cyanobacteriota</taxon>
        <taxon>Cyanophyceae</taxon>
        <taxon>Nostocales</taxon>
        <taxon>Scytonemataceae</taxon>
        <taxon>Scytonema</taxon>
    </lineage>
</organism>
<reference evidence="2 3" key="1">
    <citation type="journal article" date="2020" name="ISME J.">
        <title>Comparative genomics reveals insights into cyanobacterial evolution and habitat adaptation.</title>
        <authorList>
            <person name="Chen M.Y."/>
            <person name="Teng W.K."/>
            <person name="Zhao L."/>
            <person name="Hu C.X."/>
            <person name="Zhou Y.K."/>
            <person name="Han B.P."/>
            <person name="Song L.R."/>
            <person name="Shu W.S."/>
        </authorList>
    </citation>
    <scope>NUCLEOTIDE SEQUENCE [LARGE SCALE GENOMIC DNA]</scope>
    <source>
        <strain evidence="2 3">FACHB-248</strain>
    </source>
</reference>
<comment type="caution">
    <text evidence="2">The sequence shown here is derived from an EMBL/GenBank/DDBJ whole genome shotgun (WGS) entry which is preliminary data.</text>
</comment>
<name>A0ABR8GPH5_9CYAN</name>
<dbReference type="Proteomes" id="UP000660380">
    <property type="component" value="Unassembled WGS sequence"/>
</dbReference>
<protein>
    <submittedName>
        <fullName evidence="2">Type II toxin-antitoxin system VapC family toxin</fullName>
    </submittedName>
</protein>
<dbReference type="RefSeq" id="WP_029634418.1">
    <property type="nucleotide sequence ID" value="NZ_JACJTA010000019.1"/>
</dbReference>
<evidence type="ECO:0000313" key="3">
    <source>
        <dbReference type="Proteomes" id="UP000660380"/>
    </source>
</evidence>
<dbReference type="InterPro" id="IPR002716">
    <property type="entry name" value="PIN_dom"/>
</dbReference>
<evidence type="ECO:0000259" key="1">
    <source>
        <dbReference type="Pfam" id="PF01850"/>
    </source>
</evidence>
<dbReference type="InterPro" id="IPR029060">
    <property type="entry name" value="PIN-like_dom_sf"/>
</dbReference>
<dbReference type="InterPro" id="IPR041705">
    <property type="entry name" value="PIN_Sll0205"/>
</dbReference>
<evidence type="ECO:0000313" key="2">
    <source>
        <dbReference type="EMBL" id="MBD2605131.1"/>
    </source>
</evidence>
<accession>A0ABR8GPH5</accession>
<dbReference type="PANTHER" id="PTHR36173:SF2">
    <property type="entry name" value="RIBONUCLEASE VAPC16"/>
    <property type="match status" value="1"/>
</dbReference>
<dbReference type="CDD" id="cd09872">
    <property type="entry name" value="PIN_Sll0205-like"/>
    <property type="match status" value="1"/>
</dbReference>
<dbReference type="EMBL" id="JACJTA010000019">
    <property type="protein sequence ID" value="MBD2605131.1"/>
    <property type="molecule type" value="Genomic_DNA"/>
</dbReference>